<evidence type="ECO:0000313" key="1">
    <source>
        <dbReference type="EMBL" id="KAL3394159.1"/>
    </source>
</evidence>
<organism evidence="1 2">
    <name type="scientific">Trichogramma kaykai</name>
    <dbReference type="NCBI Taxonomy" id="54128"/>
    <lineage>
        <taxon>Eukaryota</taxon>
        <taxon>Metazoa</taxon>
        <taxon>Ecdysozoa</taxon>
        <taxon>Arthropoda</taxon>
        <taxon>Hexapoda</taxon>
        <taxon>Insecta</taxon>
        <taxon>Pterygota</taxon>
        <taxon>Neoptera</taxon>
        <taxon>Endopterygota</taxon>
        <taxon>Hymenoptera</taxon>
        <taxon>Apocrita</taxon>
        <taxon>Proctotrupomorpha</taxon>
        <taxon>Chalcidoidea</taxon>
        <taxon>Trichogrammatidae</taxon>
        <taxon>Trichogramma</taxon>
    </lineage>
</organism>
<keyword evidence="2" id="KW-1185">Reference proteome</keyword>
<reference evidence="1 2" key="1">
    <citation type="journal article" date="2024" name="bioRxiv">
        <title>A reference genome for Trichogramma kaykai: A tiny desert-dwelling parasitoid wasp with competing sex-ratio distorters.</title>
        <authorList>
            <person name="Culotta J."/>
            <person name="Lindsey A.R."/>
        </authorList>
    </citation>
    <scope>NUCLEOTIDE SEQUENCE [LARGE SCALE GENOMIC DNA]</scope>
    <source>
        <strain evidence="1 2">KSX58</strain>
    </source>
</reference>
<dbReference type="AlphaFoldDB" id="A0ABD2WN74"/>
<proteinExistence type="predicted"/>
<name>A0ABD2WN74_9HYME</name>
<dbReference type="Proteomes" id="UP001627154">
    <property type="component" value="Unassembled WGS sequence"/>
</dbReference>
<evidence type="ECO:0000313" key="2">
    <source>
        <dbReference type="Proteomes" id="UP001627154"/>
    </source>
</evidence>
<evidence type="ECO:0008006" key="3">
    <source>
        <dbReference type="Google" id="ProtNLM"/>
    </source>
</evidence>
<comment type="caution">
    <text evidence="1">The sequence shown here is derived from an EMBL/GenBank/DDBJ whole genome shotgun (WGS) entry which is preliminary data.</text>
</comment>
<gene>
    <name evidence="1" type="ORF">TKK_011209</name>
</gene>
<protein>
    <recommendedName>
        <fullName evidence="3">Secreted protein</fullName>
    </recommendedName>
</protein>
<sequence length="157" mass="17652">MHVVQWEVLSLCTFMALNRLPFVNVREANPSGESSWPLAVVCVDCRCVRAHRRDSRDDSPTLAARWFTFSVSVALAEREAGEISPLAAKYAGARGTGAECLCSVIKPKRRRAVSFKETLEHERDIVIILESVLVYIVQYTATKEHHYIEAPITDSYV</sequence>
<accession>A0ABD2WN74</accession>
<dbReference type="EMBL" id="JBJJXI010000092">
    <property type="protein sequence ID" value="KAL3394159.1"/>
    <property type="molecule type" value="Genomic_DNA"/>
</dbReference>